<dbReference type="InterPro" id="IPR036397">
    <property type="entry name" value="RNaseH_sf"/>
</dbReference>
<dbReference type="InterPro" id="IPR009004">
    <property type="entry name" value="Transposase_Mu_C"/>
</dbReference>
<dbReference type="AlphaFoldDB" id="A0A0D2JA71"/>
<dbReference type="InParanoid" id="A0A0D2JA71"/>
<dbReference type="PANTHER" id="PTHR35004">
    <property type="entry name" value="TRANSPOSASE RV3428C-RELATED"/>
    <property type="match status" value="1"/>
</dbReference>
<dbReference type="InterPro" id="IPR015378">
    <property type="entry name" value="Transposase-like_Mu_C"/>
</dbReference>
<name>A0A0D2JA71_9BACT</name>
<dbReference type="EMBL" id="AZAC01000005">
    <property type="protein sequence ID" value="KIX15024.1"/>
    <property type="molecule type" value="Genomic_DNA"/>
</dbReference>
<evidence type="ECO:0000313" key="3">
    <source>
        <dbReference type="Proteomes" id="UP000032233"/>
    </source>
</evidence>
<dbReference type="Pfam" id="PF09039">
    <property type="entry name" value="HTH_Tnp_Mu_2"/>
    <property type="match status" value="1"/>
</dbReference>
<organism evidence="2 3">
    <name type="scientific">Dethiosulfatarculus sandiegensis</name>
    <dbReference type="NCBI Taxonomy" id="1429043"/>
    <lineage>
        <taxon>Bacteria</taxon>
        <taxon>Pseudomonadati</taxon>
        <taxon>Thermodesulfobacteriota</taxon>
        <taxon>Desulfarculia</taxon>
        <taxon>Desulfarculales</taxon>
        <taxon>Desulfarculaceae</taxon>
        <taxon>Dethiosulfatarculus</taxon>
    </lineage>
</organism>
<keyword evidence="3" id="KW-1185">Reference proteome</keyword>
<dbReference type="PANTHER" id="PTHR35004:SF7">
    <property type="entry name" value="INTEGRASE PROTEIN"/>
    <property type="match status" value="1"/>
</dbReference>
<evidence type="ECO:0000313" key="2">
    <source>
        <dbReference type="EMBL" id="KIX15024.1"/>
    </source>
</evidence>
<protein>
    <recommendedName>
        <fullName evidence="1">Integrase catalytic domain-containing protein</fullName>
    </recommendedName>
</protein>
<dbReference type="InterPro" id="IPR012337">
    <property type="entry name" value="RNaseH-like_sf"/>
</dbReference>
<dbReference type="InterPro" id="IPR015126">
    <property type="entry name" value="Mu_I-gamma"/>
</dbReference>
<evidence type="ECO:0000259" key="1">
    <source>
        <dbReference type="PROSITE" id="PS50994"/>
    </source>
</evidence>
<gene>
    <name evidence="2" type="ORF">X474_05595</name>
</gene>
<dbReference type="PROSITE" id="PS50994">
    <property type="entry name" value="INTEGRASE"/>
    <property type="match status" value="1"/>
</dbReference>
<dbReference type="InterPro" id="IPR001584">
    <property type="entry name" value="Integrase_cat-core"/>
</dbReference>
<dbReference type="GO" id="GO:0015074">
    <property type="term" value="P:DNA integration"/>
    <property type="evidence" value="ECO:0007669"/>
    <property type="project" value="InterPro"/>
</dbReference>
<dbReference type="Proteomes" id="UP000032233">
    <property type="component" value="Unassembled WGS sequence"/>
</dbReference>
<dbReference type="GO" id="GO:0003676">
    <property type="term" value="F:nucleic acid binding"/>
    <property type="evidence" value="ECO:0007669"/>
    <property type="project" value="InterPro"/>
</dbReference>
<dbReference type="STRING" id="1429043.X474_05595"/>
<proteinExistence type="predicted"/>
<dbReference type="Gene3D" id="3.30.420.10">
    <property type="entry name" value="Ribonuclease H-like superfamily/Ribonuclease H"/>
    <property type="match status" value="1"/>
</dbReference>
<accession>A0A0D2JA71</accession>
<dbReference type="SUPFAM" id="SSF50610">
    <property type="entry name" value="mu transposase, C-terminal domain"/>
    <property type="match status" value="1"/>
</dbReference>
<dbReference type="Pfam" id="PF09299">
    <property type="entry name" value="Mu-transpos_C"/>
    <property type="match status" value="1"/>
</dbReference>
<reference evidence="2 3" key="1">
    <citation type="submission" date="2013-11" db="EMBL/GenBank/DDBJ databases">
        <title>Metagenomic analysis of a methanogenic consortium involved in long chain n-alkane degradation.</title>
        <authorList>
            <person name="Davidova I.A."/>
            <person name="Callaghan A.V."/>
            <person name="Wawrik B."/>
            <person name="Pruitt S."/>
            <person name="Marks C."/>
            <person name="Duncan K.E."/>
            <person name="Suflita J.M."/>
        </authorList>
    </citation>
    <scope>NUCLEOTIDE SEQUENCE [LARGE SCALE GENOMIC DNA]</scope>
    <source>
        <strain evidence="2 3">SPR</strain>
    </source>
</reference>
<comment type="caution">
    <text evidence="2">The sequence shown here is derived from an EMBL/GenBank/DDBJ whole genome shotgun (WGS) entry which is preliminary data.</text>
</comment>
<feature type="domain" description="Integrase catalytic" evidence="1">
    <location>
        <begin position="197"/>
        <end position="411"/>
    </location>
</feature>
<dbReference type="SUPFAM" id="SSF53098">
    <property type="entry name" value="Ribonuclease H-like"/>
    <property type="match status" value="1"/>
</dbReference>
<dbReference type="Gene3D" id="1.10.10.60">
    <property type="entry name" value="Homeodomain-like"/>
    <property type="match status" value="1"/>
</dbReference>
<sequence>MTDIPDDVRAAVIIFRARNLPTPILPAENKKPIPEKKHAEGLARYRLVGLWRQYRKDNKPKSKADLAFRTAYNSGELHPSIFKTIGPITQSTLYRWDKDLRDAGDDYQILCDTRGWAQADGVQGRIGDDAEEVFLKLWLVDNQPSVSLAYRGMCAVLESRGLPIPSRRSTYRFMKRYDKDHHDIVVLMREGEKALKDKVGPYITRDSGILEVGDVIFSDGHRLNFDAIHPLTGRPARMTLICWFDWASRIPVGWEVMPEEDTISIASALYMAIRHLGKYPKVAYIDNGKAFKSKYFSEKADLGELDGLYARLGIAVQHSKPYEARTKIVERFFGSFDSQCARLLPSHRGSSVANKPAYLMRNEKFHQARHNNFVPTLAQCMEIFRIYVNWYGDQHHRGINKTPWEIFNAGKGPGVDTTELTRHFLWRKEVKPSRCRVKFAGISYESDALYGLSQKLIAMFSWADMSVIHLYTKDGRYLGPAKPVEALNPLAAKFGTDLDLQKISDANKRQARLKSQTMRIVKEMDLGPEALHAFPWIAPQEERRQPLRLVEKTSAEPPQTEEITQAETKAIEDLQRKYLERKSNQPGYERPEFRTPLDRYSHLFNLKFFENTKLIAEDLEFMTSYEASDEFQVTSRRFEQLKRLRQIQLERSVSN</sequence>
<dbReference type="RefSeq" id="WP_231688288.1">
    <property type="nucleotide sequence ID" value="NZ_AZAC01000005.1"/>
</dbReference>